<protein>
    <submittedName>
        <fullName evidence="2">Uncharacterized protein</fullName>
    </submittedName>
</protein>
<dbReference type="AlphaFoldDB" id="A0A2G5V907"/>
<evidence type="ECO:0000313" key="3">
    <source>
        <dbReference type="Proteomes" id="UP000230233"/>
    </source>
</evidence>
<accession>A0A2G5V907</accession>
<feature type="compositionally biased region" description="Basic and acidic residues" evidence="1">
    <location>
        <begin position="132"/>
        <end position="169"/>
    </location>
</feature>
<evidence type="ECO:0000256" key="1">
    <source>
        <dbReference type="SAM" id="MobiDB-lite"/>
    </source>
</evidence>
<evidence type="ECO:0000313" key="2">
    <source>
        <dbReference type="EMBL" id="PIC48230.1"/>
    </source>
</evidence>
<name>A0A2G5V907_9PELO</name>
<reference evidence="3" key="1">
    <citation type="submission" date="2017-10" db="EMBL/GenBank/DDBJ databases">
        <title>Rapid genome shrinkage in a self-fertile nematode reveals novel sperm competition proteins.</title>
        <authorList>
            <person name="Yin D."/>
            <person name="Schwarz E.M."/>
            <person name="Thomas C.G."/>
            <person name="Felde R.L."/>
            <person name="Korf I.F."/>
            <person name="Cutter A.D."/>
            <person name="Schartner C.M."/>
            <person name="Ralston E.J."/>
            <person name="Meyer B.J."/>
            <person name="Haag E.S."/>
        </authorList>
    </citation>
    <scope>NUCLEOTIDE SEQUENCE [LARGE SCALE GENOMIC DNA]</scope>
    <source>
        <strain evidence="3">JU1422</strain>
    </source>
</reference>
<dbReference type="OrthoDB" id="10571208at2759"/>
<sequence>MSLYAYGGNGGYGGGGDRFGGRRDVAFEAQYQALLLELRQTHARLEMLLALTRHKDERLEGLEADNENLVSEVAQLKEMIHKQRAQVEIAEAISEQLKDELKVVYREKEALQSKLKGQDEEIGELREKLQKEADGAGDKIEEKLQREADGSVNKKEEVKKVPEAVKGEDTNAEGGNSSETKENGIKEEGGKTVGSDGAGAKEDGGEIKEKVPEDAQGHNAETGGDKVAEGKTEGTKRDDVNPEDEASHAEAN</sequence>
<feature type="compositionally biased region" description="Basic and acidic residues" evidence="1">
    <location>
        <begin position="179"/>
        <end position="190"/>
    </location>
</feature>
<gene>
    <name evidence="2" type="primary">Cnig_chr_II.g7289</name>
    <name evidence="2" type="ORF">B9Z55_007289</name>
</gene>
<proteinExistence type="predicted"/>
<organism evidence="2 3">
    <name type="scientific">Caenorhabditis nigoni</name>
    <dbReference type="NCBI Taxonomy" id="1611254"/>
    <lineage>
        <taxon>Eukaryota</taxon>
        <taxon>Metazoa</taxon>
        <taxon>Ecdysozoa</taxon>
        <taxon>Nematoda</taxon>
        <taxon>Chromadorea</taxon>
        <taxon>Rhabditida</taxon>
        <taxon>Rhabditina</taxon>
        <taxon>Rhabditomorpha</taxon>
        <taxon>Rhabditoidea</taxon>
        <taxon>Rhabditidae</taxon>
        <taxon>Peloderinae</taxon>
        <taxon>Caenorhabditis</taxon>
    </lineage>
</organism>
<feature type="region of interest" description="Disordered" evidence="1">
    <location>
        <begin position="132"/>
        <end position="252"/>
    </location>
</feature>
<keyword evidence="3" id="KW-1185">Reference proteome</keyword>
<feature type="compositionally biased region" description="Basic and acidic residues" evidence="1">
    <location>
        <begin position="223"/>
        <end position="252"/>
    </location>
</feature>
<dbReference type="Proteomes" id="UP000230233">
    <property type="component" value="Chromosome II"/>
</dbReference>
<dbReference type="EMBL" id="PDUG01000002">
    <property type="protein sequence ID" value="PIC48230.1"/>
    <property type="molecule type" value="Genomic_DNA"/>
</dbReference>
<comment type="caution">
    <text evidence="2">The sequence shown here is derived from an EMBL/GenBank/DDBJ whole genome shotgun (WGS) entry which is preliminary data.</text>
</comment>
<feature type="compositionally biased region" description="Basic and acidic residues" evidence="1">
    <location>
        <begin position="199"/>
        <end position="216"/>
    </location>
</feature>